<dbReference type="RefSeq" id="WP_281108689.1">
    <property type="nucleotide sequence ID" value="NZ_JAOPMD010000012.1"/>
</dbReference>
<dbReference type="EMBL" id="JAOPMD010000012">
    <property type="protein sequence ID" value="MDH7899704.1"/>
    <property type="molecule type" value="Genomic_DNA"/>
</dbReference>
<dbReference type="AlphaFoldDB" id="A0AAJ1PAK0"/>
<comment type="caution">
    <text evidence="1">The sequence shown here is derived from an EMBL/GenBank/DDBJ whole genome shotgun (WGS) entry which is preliminary data.</text>
</comment>
<reference evidence="1" key="1">
    <citation type="journal article" date="2023" name="Gut Microbes">
        <title>Characterization of Bifidobacterium kashiwanohense that utilizes both milk- and plant-derived oligosaccharides.</title>
        <authorList>
            <person name="Orihara K."/>
            <person name="Yahagi K."/>
            <person name="Saito Y."/>
            <person name="Watanabe Y."/>
            <person name="Sasai T."/>
            <person name="Hara T."/>
            <person name="Tsukuda N."/>
            <person name="Oki K."/>
            <person name="Fujimoto J."/>
            <person name="Matsuki T."/>
        </authorList>
    </citation>
    <scope>NUCLEOTIDE SEQUENCE</scope>
    <source>
        <strain evidence="1">YIT 13057</strain>
    </source>
</reference>
<name>A0AAJ1PAK0_9BIFI</name>
<organism evidence="1 2">
    <name type="scientific">Bifidobacterium catenulatum subsp. kashiwanohense</name>
    <dbReference type="NCBI Taxonomy" id="630129"/>
    <lineage>
        <taxon>Bacteria</taxon>
        <taxon>Bacillati</taxon>
        <taxon>Actinomycetota</taxon>
        <taxon>Actinomycetes</taxon>
        <taxon>Bifidobacteriales</taxon>
        <taxon>Bifidobacteriaceae</taxon>
        <taxon>Bifidobacterium</taxon>
    </lineage>
</organism>
<accession>A0AAJ1PAK0</accession>
<evidence type="ECO:0000313" key="1">
    <source>
        <dbReference type="EMBL" id="MDH7899704.1"/>
    </source>
</evidence>
<gene>
    <name evidence="1" type="ORF">OB936_05710</name>
</gene>
<sequence>MAGTGQMSRTNPTRETHRLTARRDHYRCLRCGNELDHIWSGHSLHHRHMRSHPFPGLHLPSNLIHLCGSGTTGCHGWVHNHPKTAMEYGWIVSMGEDHPENIPVYDAHRGWLLLDNQGGYTLCDRDGNPR</sequence>
<proteinExistence type="predicted"/>
<evidence type="ECO:0000313" key="2">
    <source>
        <dbReference type="Proteomes" id="UP001157379"/>
    </source>
</evidence>
<protein>
    <submittedName>
        <fullName evidence="1">Uncharacterized protein</fullName>
    </submittedName>
</protein>
<reference evidence="1" key="2">
    <citation type="submission" date="2023-04" db="EMBL/GenBank/DDBJ databases">
        <authorList>
            <person name="Orihara K."/>
        </authorList>
    </citation>
    <scope>NUCLEOTIDE SEQUENCE</scope>
    <source>
        <strain evidence="1">YIT 13057</strain>
    </source>
</reference>
<dbReference type="Proteomes" id="UP001157379">
    <property type="component" value="Unassembled WGS sequence"/>
</dbReference>